<evidence type="ECO:0000256" key="9">
    <source>
        <dbReference type="PIRNR" id="PIRNR027109"/>
    </source>
</evidence>
<evidence type="ECO:0000256" key="3">
    <source>
        <dbReference type="ARBA" id="ARBA00022448"/>
    </source>
</evidence>
<dbReference type="GO" id="GO:0005797">
    <property type="term" value="C:Golgi medial cisterna"/>
    <property type="evidence" value="ECO:0007669"/>
    <property type="project" value="TreeGrafter"/>
</dbReference>
<dbReference type="PANTHER" id="PTHR21094">
    <property type="entry name" value="GOS-28 SNARE- RELATED"/>
    <property type="match status" value="1"/>
</dbReference>
<evidence type="ECO:0000256" key="2">
    <source>
        <dbReference type="ARBA" id="ARBA00008473"/>
    </source>
</evidence>
<keyword evidence="13" id="KW-1185">Reference proteome</keyword>
<dbReference type="InterPro" id="IPR023601">
    <property type="entry name" value="Golgi_SNAP_su1"/>
</dbReference>
<dbReference type="GO" id="GO:0048219">
    <property type="term" value="P:inter-Golgi cisterna vesicle-mediated transport"/>
    <property type="evidence" value="ECO:0007669"/>
    <property type="project" value="TreeGrafter"/>
</dbReference>
<keyword evidence="3 9" id="KW-0813">Transport</keyword>
<dbReference type="GO" id="GO:0031201">
    <property type="term" value="C:SNARE complex"/>
    <property type="evidence" value="ECO:0007669"/>
    <property type="project" value="TreeGrafter"/>
</dbReference>
<keyword evidence="9" id="KW-0931">ER-Golgi transport</keyword>
<feature type="transmembrane region" description="Helical" evidence="11">
    <location>
        <begin position="215"/>
        <end position="232"/>
    </location>
</feature>
<dbReference type="PANTHER" id="PTHR21094:SF2">
    <property type="entry name" value="GOLGI SNAP RECEPTOR COMPLEX MEMBER 1"/>
    <property type="match status" value="1"/>
</dbReference>
<evidence type="ECO:0000256" key="5">
    <source>
        <dbReference type="ARBA" id="ARBA00022927"/>
    </source>
</evidence>
<evidence type="ECO:0000256" key="11">
    <source>
        <dbReference type="SAM" id="Phobius"/>
    </source>
</evidence>
<gene>
    <name evidence="12" type="primary">GOS1</name>
    <name evidence="12" type="ORF">LTR25_004540</name>
</gene>
<dbReference type="EMBL" id="JAXLQG010000006">
    <property type="protein sequence ID" value="KAK5538996.1"/>
    <property type="molecule type" value="Genomic_DNA"/>
</dbReference>
<evidence type="ECO:0000256" key="8">
    <source>
        <dbReference type="ARBA" id="ARBA00023136"/>
    </source>
</evidence>
<comment type="subunit">
    <text evidence="9">Component of several multiprotein Golgi SNARE complexes.</text>
</comment>
<comment type="function">
    <text evidence="9">Involved in transport from the ER to the Golgi apparatus as well as in intra-Golgi transport. It belongs to a super-family of proteins called t-SNAREs or soluble NSF (N-ethylmaleimide-sensitive factor) attachment protein receptor.</text>
</comment>
<keyword evidence="4 11" id="KW-0812">Transmembrane</keyword>
<dbReference type="GO" id="GO:0000139">
    <property type="term" value="C:Golgi membrane"/>
    <property type="evidence" value="ECO:0007669"/>
    <property type="project" value="UniProtKB-SubCell"/>
</dbReference>
<comment type="caution">
    <text evidence="12">The sequence shown here is derived from an EMBL/GenBank/DDBJ whole genome shotgun (WGS) entry which is preliminary data.</text>
</comment>
<name>A0AAV9QA63_9PEZI</name>
<dbReference type="Proteomes" id="UP001345827">
    <property type="component" value="Unassembled WGS sequence"/>
</dbReference>
<evidence type="ECO:0000313" key="13">
    <source>
        <dbReference type="Proteomes" id="UP001345827"/>
    </source>
</evidence>
<dbReference type="GO" id="GO:0005801">
    <property type="term" value="C:cis-Golgi network"/>
    <property type="evidence" value="ECO:0007669"/>
    <property type="project" value="InterPro"/>
</dbReference>
<sequence length="233" mass="26288">MAAGAGWAQLRQQIRTLESQTEAIFHTYSQFASTPNLPAKPSEEEQRNEAEIVELLEKVLTWIDRQRESLIAQLSRLLDSESALSTSSLKQNNLARHREVLSEHRQELRRIKSSVSEARDRQHLLANVRSDIDAFRTSNPAEAEAEYMLQERARLDQSHSVIDGVLAQAYAINENFGIQRETLASINRRITSAAAQIPGVNGLIARIGTKRRRDGIILGSFIAFCFLVLLYFS</sequence>
<accession>A0AAV9QA63</accession>
<evidence type="ECO:0000256" key="4">
    <source>
        <dbReference type="ARBA" id="ARBA00022692"/>
    </source>
</evidence>
<dbReference type="GO" id="GO:0006888">
    <property type="term" value="P:endoplasmic reticulum to Golgi vesicle-mediated transport"/>
    <property type="evidence" value="ECO:0007669"/>
    <property type="project" value="InterPro"/>
</dbReference>
<keyword evidence="5 9" id="KW-0653">Protein transport</keyword>
<dbReference type="GO" id="GO:0006906">
    <property type="term" value="P:vesicle fusion"/>
    <property type="evidence" value="ECO:0007669"/>
    <property type="project" value="TreeGrafter"/>
</dbReference>
<evidence type="ECO:0000313" key="12">
    <source>
        <dbReference type="EMBL" id="KAK5538996.1"/>
    </source>
</evidence>
<dbReference type="Pfam" id="PF12352">
    <property type="entry name" value="V-SNARE_C"/>
    <property type="match status" value="1"/>
</dbReference>
<dbReference type="AlphaFoldDB" id="A0AAV9QA63"/>
<evidence type="ECO:0000256" key="10">
    <source>
        <dbReference type="SAM" id="Coils"/>
    </source>
</evidence>
<comment type="similarity">
    <text evidence="2 9">Belongs to the GOSR1 family.</text>
</comment>
<comment type="subcellular location">
    <subcellularLocation>
        <location evidence="1">Golgi apparatus membrane</location>
        <topology evidence="1">Single-pass type IV membrane protein</topology>
    </subcellularLocation>
</comment>
<dbReference type="PIRSF" id="PIRSF027109">
    <property type="entry name" value="Golgi_SNARE"/>
    <property type="match status" value="1"/>
</dbReference>
<keyword evidence="8 9" id="KW-0472">Membrane</keyword>
<dbReference type="GO" id="GO:0005484">
    <property type="term" value="F:SNAP receptor activity"/>
    <property type="evidence" value="ECO:0007669"/>
    <property type="project" value="TreeGrafter"/>
</dbReference>
<reference evidence="12 13" key="1">
    <citation type="submission" date="2023-06" db="EMBL/GenBank/DDBJ databases">
        <title>Black Yeasts Isolated from many extreme environments.</title>
        <authorList>
            <person name="Coleine C."/>
            <person name="Stajich J.E."/>
            <person name="Selbmann L."/>
        </authorList>
    </citation>
    <scope>NUCLEOTIDE SEQUENCE [LARGE SCALE GENOMIC DNA]</scope>
    <source>
        <strain evidence="12 13">CCFEE 5887</strain>
    </source>
</reference>
<protein>
    <recommendedName>
        <fullName evidence="9">Golgi SNAP receptor complex member 1</fullName>
    </recommendedName>
</protein>
<feature type="coiled-coil region" evidence="10">
    <location>
        <begin position="94"/>
        <end position="121"/>
    </location>
</feature>
<organism evidence="12 13">
    <name type="scientific">Vermiconidia calcicola</name>
    <dbReference type="NCBI Taxonomy" id="1690605"/>
    <lineage>
        <taxon>Eukaryota</taxon>
        <taxon>Fungi</taxon>
        <taxon>Dikarya</taxon>
        <taxon>Ascomycota</taxon>
        <taxon>Pezizomycotina</taxon>
        <taxon>Dothideomycetes</taxon>
        <taxon>Dothideomycetidae</taxon>
        <taxon>Mycosphaerellales</taxon>
        <taxon>Extremaceae</taxon>
        <taxon>Vermiconidia</taxon>
    </lineage>
</organism>
<evidence type="ECO:0000256" key="6">
    <source>
        <dbReference type="ARBA" id="ARBA00022989"/>
    </source>
</evidence>
<dbReference type="GO" id="GO:0015031">
    <property type="term" value="P:protein transport"/>
    <property type="evidence" value="ECO:0007669"/>
    <property type="project" value="UniProtKB-KW"/>
</dbReference>
<evidence type="ECO:0000256" key="1">
    <source>
        <dbReference type="ARBA" id="ARBA00004409"/>
    </source>
</evidence>
<proteinExistence type="inferred from homology"/>
<keyword evidence="10" id="KW-0175">Coiled coil</keyword>
<evidence type="ECO:0000256" key="7">
    <source>
        <dbReference type="ARBA" id="ARBA00023034"/>
    </source>
</evidence>
<keyword evidence="7 9" id="KW-0333">Golgi apparatus</keyword>
<keyword evidence="6 11" id="KW-1133">Transmembrane helix</keyword>